<dbReference type="FunFam" id="1.10.10.10:FF:000001">
    <property type="entry name" value="LysR family transcriptional regulator"/>
    <property type="match status" value="1"/>
</dbReference>
<dbReference type="InterPro" id="IPR036388">
    <property type="entry name" value="WH-like_DNA-bd_sf"/>
</dbReference>
<dbReference type="CDD" id="cd08440">
    <property type="entry name" value="PBP2_LTTR_like_4"/>
    <property type="match status" value="1"/>
</dbReference>
<evidence type="ECO:0000313" key="7">
    <source>
        <dbReference type="Proteomes" id="UP000580517"/>
    </source>
</evidence>
<evidence type="ECO:0000256" key="4">
    <source>
        <dbReference type="ARBA" id="ARBA00023163"/>
    </source>
</evidence>
<dbReference type="SUPFAM" id="SSF53850">
    <property type="entry name" value="Periplasmic binding protein-like II"/>
    <property type="match status" value="1"/>
</dbReference>
<dbReference type="Pfam" id="PF03466">
    <property type="entry name" value="LysR_substrate"/>
    <property type="match status" value="1"/>
</dbReference>
<evidence type="ECO:0000259" key="5">
    <source>
        <dbReference type="PROSITE" id="PS50931"/>
    </source>
</evidence>
<dbReference type="Pfam" id="PF00126">
    <property type="entry name" value="HTH_1"/>
    <property type="match status" value="1"/>
</dbReference>
<dbReference type="InterPro" id="IPR050950">
    <property type="entry name" value="HTH-type_LysR_regulators"/>
</dbReference>
<dbReference type="PRINTS" id="PR00039">
    <property type="entry name" value="HTHLYSR"/>
</dbReference>
<keyword evidence="3" id="KW-0238">DNA-binding</keyword>
<dbReference type="Gene3D" id="1.10.10.10">
    <property type="entry name" value="Winged helix-like DNA-binding domain superfamily/Winged helix DNA-binding domain"/>
    <property type="match status" value="1"/>
</dbReference>
<dbReference type="InterPro" id="IPR036390">
    <property type="entry name" value="WH_DNA-bd_sf"/>
</dbReference>
<gene>
    <name evidence="6" type="ORF">H0A68_04410</name>
</gene>
<evidence type="ECO:0000313" key="6">
    <source>
        <dbReference type="EMBL" id="NYT36105.1"/>
    </source>
</evidence>
<keyword evidence="2" id="KW-0805">Transcription regulation</keyword>
<comment type="similarity">
    <text evidence="1">Belongs to the LysR transcriptional regulatory family.</text>
</comment>
<reference evidence="6 7" key="1">
    <citation type="submission" date="2020-07" db="EMBL/GenBank/DDBJ databases">
        <title>Taxonomic revisions and descriptions of new bacterial species based on genomic comparisons in the high-G+C-content subgroup of the family Alcaligenaceae.</title>
        <authorList>
            <person name="Szabo A."/>
            <person name="Felfoldi T."/>
        </authorList>
    </citation>
    <scope>NUCLEOTIDE SEQUENCE [LARGE SCALE GENOMIC DNA]</scope>
    <source>
        <strain evidence="6 7">DSM 25264</strain>
    </source>
</reference>
<dbReference type="GO" id="GO:0003677">
    <property type="term" value="F:DNA binding"/>
    <property type="evidence" value="ECO:0007669"/>
    <property type="project" value="UniProtKB-KW"/>
</dbReference>
<proteinExistence type="inferred from homology"/>
<dbReference type="GO" id="GO:0005829">
    <property type="term" value="C:cytosol"/>
    <property type="evidence" value="ECO:0007669"/>
    <property type="project" value="TreeGrafter"/>
</dbReference>
<evidence type="ECO:0000256" key="3">
    <source>
        <dbReference type="ARBA" id="ARBA00023125"/>
    </source>
</evidence>
<comment type="caution">
    <text evidence="6">The sequence shown here is derived from an EMBL/GenBank/DDBJ whole genome shotgun (WGS) entry which is preliminary data.</text>
</comment>
<dbReference type="PROSITE" id="PS50931">
    <property type="entry name" value="HTH_LYSR"/>
    <property type="match status" value="1"/>
</dbReference>
<feature type="domain" description="HTH lysR-type" evidence="5">
    <location>
        <begin position="3"/>
        <end position="60"/>
    </location>
</feature>
<dbReference type="PANTHER" id="PTHR30419">
    <property type="entry name" value="HTH-TYPE TRANSCRIPTIONAL REGULATOR YBHD"/>
    <property type="match status" value="1"/>
</dbReference>
<organism evidence="6 7">
    <name type="scientific">Allopusillimonas soli</name>
    <dbReference type="NCBI Taxonomy" id="659016"/>
    <lineage>
        <taxon>Bacteria</taxon>
        <taxon>Pseudomonadati</taxon>
        <taxon>Pseudomonadota</taxon>
        <taxon>Betaproteobacteria</taxon>
        <taxon>Burkholderiales</taxon>
        <taxon>Alcaligenaceae</taxon>
        <taxon>Allopusillimonas</taxon>
    </lineage>
</organism>
<sequence>MNITFKQVEAFLAVARTLNFSRAAGLVHLSQPALSANIRRLEEVIGARLFDRDTRTVALSAAGVEFFNIATELIENAENGLARIRDFASGKHRILNLAVAPSFAASFLPDVIVRFSIQYPGVRLHIHDVLAETCIELVRSGAVDLALTAKADEMDDLVQQDVLRDPLVVLCTNAHPIARQKTVSWNDVYTCDHISRKGASNVRQLIDQEYRRQGLVFRPAFEVENVGTMMGLVRAGLGIGIFAESTVRSFNMAGLICRPFRFSSRPYRIICATTQRSRSDDHIADAFVDMCRAKAKAMRR</sequence>
<evidence type="ECO:0000256" key="2">
    <source>
        <dbReference type="ARBA" id="ARBA00023015"/>
    </source>
</evidence>
<dbReference type="RefSeq" id="WP_129968016.1">
    <property type="nucleotide sequence ID" value="NZ_JACCEW010000001.1"/>
</dbReference>
<protein>
    <submittedName>
        <fullName evidence="6">LysR family transcriptional regulator</fullName>
    </submittedName>
</protein>
<dbReference type="AlphaFoldDB" id="A0A853F6B3"/>
<name>A0A853F6B3_9BURK</name>
<dbReference type="InterPro" id="IPR000847">
    <property type="entry name" value="LysR_HTH_N"/>
</dbReference>
<keyword evidence="4" id="KW-0804">Transcription</keyword>
<dbReference type="EMBL" id="JACCEW010000001">
    <property type="protein sequence ID" value="NYT36105.1"/>
    <property type="molecule type" value="Genomic_DNA"/>
</dbReference>
<dbReference type="InterPro" id="IPR005119">
    <property type="entry name" value="LysR_subst-bd"/>
</dbReference>
<dbReference type="GO" id="GO:0003700">
    <property type="term" value="F:DNA-binding transcription factor activity"/>
    <property type="evidence" value="ECO:0007669"/>
    <property type="project" value="InterPro"/>
</dbReference>
<accession>A0A853F6B3</accession>
<evidence type="ECO:0000256" key="1">
    <source>
        <dbReference type="ARBA" id="ARBA00009437"/>
    </source>
</evidence>
<dbReference type="PANTHER" id="PTHR30419:SF8">
    <property type="entry name" value="NITROGEN ASSIMILATION TRANSCRIPTIONAL ACTIVATOR-RELATED"/>
    <property type="match status" value="1"/>
</dbReference>
<dbReference type="Gene3D" id="3.40.190.290">
    <property type="match status" value="1"/>
</dbReference>
<dbReference type="OrthoDB" id="8713720at2"/>
<keyword evidence="7" id="KW-1185">Reference proteome</keyword>
<dbReference type="Proteomes" id="UP000580517">
    <property type="component" value="Unassembled WGS sequence"/>
</dbReference>
<dbReference type="SUPFAM" id="SSF46785">
    <property type="entry name" value="Winged helix' DNA-binding domain"/>
    <property type="match status" value="1"/>
</dbReference>